<organism evidence="2 3">
    <name type="scientific">Tigheibacillus halophilus</name>
    <dbReference type="NCBI Taxonomy" id="361280"/>
    <lineage>
        <taxon>Bacteria</taxon>
        <taxon>Bacillati</taxon>
        <taxon>Bacillota</taxon>
        <taxon>Bacilli</taxon>
        <taxon>Bacillales</taxon>
        <taxon>Bacillaceae</taxon>
        <taxon>Tigheibacillus</taxon>
    </lineage>
</organism>
<gene>
    <name evidence="2" type="ORF">RWE15_15305</name>
</gene>
<accession>A0ABU5C932</accession>
<dbReference type="Proteomes" id="UP001281447">
    <property type="component" value="Unassembled WGS sequence"/>
</dbReference>
<name>A0ABU5C932_9BACI</name>
<evidence type="ECO:0000313" key="2">
    <source>
        <dbReference type="EMBL" id="MDY0395545.1"/>
    </source>
</evidence>
<dbReference type="EMBL" id="JAWDIP010000003">
    <property type="protein sequence ID" value="MDY0395545.1"/>
    <property type="molecule type" value="Genomic_DNA"/>
</dbReference>
<proteinExistence type="predicted"/>
<evidence type="ECO:0000313" key="3">
    <source>
        <dbReference type="Proteomes" id="UP001281447"/>
    </source>
</evidence>
<evidence type="ECO:0000259" key="1">
    <source>
        <dbReference type="Pfam" id="PF07615"/>
    </source>
</evidence>
<comment type="caution">
    <text evidence="2">The sequence shown here is derived from an EMBL/GenBank/DDBJ whole genome shotgun (WGS) entry which is preliminary data.</text>
</comment>
<feature type="domain" description="Thiamin/hydroxymethyl pyrimidine-binding YkoF putative" evidence="1">
    <location>
        <begin position="1"/>
        <end position="32"/>
    </location>
</feature>
<protein>
    <submittedName>
        <fullName evidence="2">YkoF family thiamine/hydroxymethylpyrimidine-binding protein</fullName>
    </submittedName>
</protein>
<dbReference type="InterPro" id="IPR011522">
    <property type="entry name" value="Thiamin/HMP-bd_put_YkoF"/>
</dbReference>
<sequence length="39" mass="4111">MFDGLEKVFNQTVASGSSHTVMTVTISANSPSLKGGVRR</sequence>
<dbReference type="Gene3D" id="3.30.70.930">
    <property type="match status" value="1"/>
</dbReference>
<dbReference type="Pfam" id="PF07615">
    <property type="entry name" value="Ykof"/>
    <property type="match status" value="1"/>
</dbReference>
<reference evidence="2 3" key="1">
    <citation type="submission" date="2023-10" db="EMBL/GenBank/DDBJ databases">
        <title>Virgibacillus halophilus 5B73C genome.</title>
        <authorList>
            <person name="Miliotis G."/>
            <person name="Sengupta P."/>
            <person name="Hameed A."/>
            <person name="Chuvochina M."/>
            <person name="Mcdonagh F."/>
            <person name="Simpson A.C."/>
            <person name="Singh N.K."/>
            <person name="Rekha P.D."/>
            <person name="Raman K."/>
            <person name="Hugenholtz P."/>
            <person name="Venkateswaran K."/>
        </authorList>
    </citation>
    <scope>NUCLEOTIDE SEQUENCE [LARGE SCALE GENOMIC DNA]</scope>
    <source>
        <strain evidence="2 3">5B73C</strain>
    </source>
</reference>
<dbReference type="InterPro" id="IPR029756">
    <property type="entry name" value="MTH1187/YkoF-like"/>
</dbReference>
<keyword evidence="3" id="KW-1185">Reference proteome</keyword>